<reference evidence="9 10" key="1">
    <citation type="journal article" date="2018" name="Mol. Biol. Evol.">
        <title>Broad Genomic Sampling Reveals a Smut Pathogenic Ancestry of the Fungal Clade Ustilaginomycotina.</title>
        <authorList>
            <person name="Kijpornyongpan T."/>
            <person name="Mondo S.J."/>
            <person name="Barry K."/>
            <person name="Sandor L."/>
            <person name="Lee J."/>
            <person name="Lipzen A."/>
            <person name="Pangilinan J."/>
            <person name="LaButti K."/>
            <person name="Hainaut M."/>
            <person name="Henrissat B."/>
            <person name="Grigoriev I.V."/>
            <person name="Spatafora J.W."/>
            <person name="Aime M.C."/>
        </authorList>
    </citation>
    <scope>NUCLEOTIDE SEQUENCE [LARGE SCALE GENOMIC DNA]</scope>
    <source>
        <strain evidence="9 10">MCA 4658</strain>
    </source>
</reference>
<sequence>MASRSAPRSVVRTALASTSTARQACACRVSSAPRMSAMAILRHYSSPSEPKRAEAGTAATEAGPSSTQALPQAAPAGYGPPAGIVSSCPEGTLLKGLALLKDQPEPVALPDASYPTWLWSLAGTTGGGSDVTSLGAAATKGELRIALKRAKKAKRLADAKASKTGAQAQQVEEVPKTPEEIKKQLRKKNRERIKASNFVKAA</sequence>
<dbReference type="AlphaFoldDB" id="A0A316W2S2"/>
<comment type="subcellular location">
    <subcellularLocation>
        <location evidence="1">Mitochondrion</location>
    </subcellularLocation>
</comment>
<evidence type="ECO:0000256" key="6">
    <source>
        <dbReference type="ARBA" id="ARBA00033752"/>
    </source>
</evidence>
<evidence type="ECO:0000256" key="5">
    <source>
        <dbReference type="ARBA" id="ARBA00023274"/>
    </source>
</evidence>
<feature type="region of interest" description="Disordered" evidence="8">
    <location>
        <begin position="158"/>
        <end position="202"/>
    </location>
</feature>
<protein>
    <recommendedName>
        <fullName evidence="7">Large ribosomal subunit protein mL54</fullName>
    </recommendedName>
</protein>
<dbReference type="Proteomes" id="UP000245783">
    <property type="component" value="Unassembled WGS sequence"/>
</dbReference>
<dbReference type="STRING" id="1522189.A0A316W2S2"/>
<keyword evidence="10" id="KW-1185">Reference proteome</keyword>
<evidence type="ECO:0000256" key="2">
    <source>
        <dbReference type="ARBA" id="ARBA00022946"/>
    </source>
</evidence>
<dbReference type="InParanoid" id="A0A316W2S2"/>
<feature type="compositionally biased region" description="Basic and acidic residues" evidence="8">
    <location>
        <begin position="173"/>
        <end position="183"/>
    </location>
</feature>
<keyword evidence="4" id="KW-0496">Mitochondrion</keyword>
<keyword evidence="3" id="KW-0689">Ribosomal protein</keyword>
<dbReference type="Pfam" id="PF08561">
    <property type="entry name" value="Ribosomal_L37"/>
    <property type="match status" value="1"/>
</dbReference>
<evidence type="ECO:0000313" key="10">
    <source>
        <dbReference type="Proteomes" id="UP000245783"/>
    </source>
</evidence>
<dbReference type="PANTHER" id="PTHR28595:SF1">
    <property type="entry name" value="LARGE RIBOSOMAL SUBUNIT PROTEIN ML54"/>
    <property type="match status" value="1"/>
</dbReference>
<evidence type="ECO:0000313" key="9">
    <source>
        <dbReference type="EMBL" id="PWN44080.1"/>
    </source>
</evidence>
<keyword evidence="5" id="KW-0687">Ribonucleoprotein</keyword>
<dbReference type="GO" id="GO:0003735">
    <property type="term" value="F:structural constituent of ribosome"/>
    <property type="evidence" value="ECO:0007669"/>
    <property type="project" value="TreeGrafter"/>
</dbReference>
<evidence type="ECO:0000256" key="3">
    <source>
        <dbReference type="ARBA" id="ARBA00022980"/>
    </source>
</evidence>
<feature type="region of interest" description="Disordered" evidence="8">
    <location>
        <begin position="43"/>
        <end position="74"/>
    </location>
</feature>
<dbReference type="InterPro" id="IPR013870">
    <property type="entry name" value="Ribosomal_mL54"/>
</dbReference>
<evidence type="ECO:0000256" key="7">
    <source>
        <dbReference type="ARBA" id="ARBA00035179"/>
    </source>
</evidence>
<dbReference type="FunCoup" id="A0A316W2S2">
    <property type="interactions" value="21"/>
</dbReference>
<keyword evidence="2" id="KW-0809">Transit peptide</keyword>
<accession>A0A316W2S2</accession>
<evidence type="ECO:0000256" key="4">
    <source>
        <dbReference type="ARBA" id="ARBA00023128"/>
    </source>
</evidence>
<dbReference type="EMBL" id="KZ819364">
    <property type="protein sequence ID" value="PWN44080.1"/>
    <property type="molecule type" value="Genomic_DNA"/>
</dbReference>
<dbReference type="RefSeq" id="XP_025371240.1">
    <property type="nucleotide sequence ID" value="XM_025513438.1"/>
</dbReference>
<evidence type="ECO:0000256" key="1">
    <source>
        <dbReference type="ARBA" id="ARBA00004173"/>
    </source>
</evidence>
<dbReference type="GeneID" id="37035308"/>
<evidence type="ECO:0000256" key="8">
    <source>
        <dbReference type="SAM" id="MobiDB-lite"/>
    </source>
</evidence>
<name>A0A316W2S2_9BASI</name>
<dbReference type="PANTHER" id="PTHR28595">
    <property type="entry name" value="39S RIBOSOMAL PROTEIN L54, MITOCHONDRIAL"/>
    <property type="match status" value="1"/>
</dbReference>
<dbReference type="GO" id="GO:0005762">
    <property type="term" value="C:mitochondrial large ribosomal subunit"/>
    <property type="evidence" value="ECO:0007669"/>
    <property type="project" value="TreeGrafter"/>
</dbReference>
<comment type="similarity">
    <text evidence="6">Belongs to the mitochondrion-specific ribosomal protein mL54 family.</text>
</comment>
<proteinExistence type="inferred from homology"/>
<dbReference type="OrthoDB" id="10252718at2759"/>
<organism evidence="9 10">
    <name type="scientific">Ceraceosorus guamensis</name>
    <dbReference type="NCBI Taxonomy" id="1522189"/>
    <lineage>
        <taxon>Eukaryota</taxon>
        <taxon>Fungi</taxon>
        <taxon>Dikarya</taxon>
        <taxon>Basidiomycota</taxon>
        <taxon>Ustilaginomycotina</taxon>
        <taxon>Exobasidiomycetes</taxon>
        <taxon>Ceraceosorales</taxon>
        <taxon>Ceraceosoraceae</taxon>
        <taxon>Ceraceosorus</taxon>
    </lineage>
</organism>
<gene>
    <name evidence="9" type="ORF">IE81DRAFT_321742</name>
</gene>